<reference evidence="7 8" key="1">
    <citation type="submission" date="2021-03" db="EMBL/GenBank/DDBJ databases">
        <title>Enterococcal diversity collection.</title>
        <authorList>
            <person name="Gilmore M.S."/>
            <person name="Schwartzman J."/>
            <person name="Van Tyne D."/>
            <person name="Martin M."/>
            <person name="Earl A.M."/>
            <person name="Manson A.L."/>
            <person name="Straub T."/>
            <person name="Salamzade R."/>
            <person name="Saavedra J."/>
            <person name="Lebreton F."/>
            <person name="Prichula J."/>
            <person name="Schaufler K."/>
            <person name="Gaca A."/>
            <person name="Sgardioli B."/>
            <person name="Wagenaar J."/>
            <person name="Strong T."/>
        </authorList>
    </citation>
    <scope>NUCLEOTIDE SEQUENCE [LARGE SCALE GENOMIC DNA]</scope>
    <source>
        <strain evidence="7 8">669A</strain>
    </source>
</reference>
<name>A0ABS3L740_9ENTE</name>
<dbReference type="EMBL" id="JAFREM010000007">
    <property type="protein sequence ID" value="MBO1305429.1"/>
    <property type="molecule type" value="Genomic_DNA"/>
</dbReference>
<dbReference type="PANTHER" id="PTHR33258">
    <property type="entry name" value="TRANSPOSASE INSL FOR INSERTION SEQUENCE ELEMENT IS186A-RELATED"/>
    <property type="match status" value="1"/>
</dbReference>
<keyword evidence="3" id="KW-0238">DNA-binding</keyword>
<keyword evidence="8" id="KW-1185">Reference proteome</keyword>
<comment type="caution">
    <text evidence="7">The sequence shown here is derived from an EMBL/GenBank/DDBJ whole genome shotgun (WGS) entry which is preliminary data.</text>
</comment>
<evidence type="ECO:0000256" key="3">
    <source>
        <dbReference type="ARBA" id="ARBA00023125"/>
    </source>
</evidence>
<dbReference type="RefSeq" id="WP_207672373.1">
    <property type="nucleotide sequence ID" value="NZ_JAFREM010000007.1"/>
</dbReference>
<evidence type="ECO:0000313" key="7">
    <source>
        <dbReference type="EMBL" id="MBO1305429.1"/>
    </source>
</evidence>
<comment type="similarity">
    <text evidence="1">Belongs to the transposase 11 family.</text>
</comment>
<protein>
    <submittedName>
        <fullName evidence="7">IS4 family transposase</fullName>
    </submittedName>
</protein>
<proteinExistence type="inferred from homology"/>
<feature type="compositionally biased region" description="Basic residues" evidence="5">
    <location>
        <begin position="432"/>
        <end position="441"/>
    </location>
</feature>
<evidence type="ECO:0000256" key="2">
    <source>
        <dbReference type="ARBA" id="ARBA00022578"/>
    </source>
</evidence>
<feature type="region of interest" description="Disordered" evidence="5">
    <location>
        <begin position="422"/>
        <end position="441"/>
    </location>
</feature>
<evidence type="ECO:0000313" key="8">
    <source>
        <dbReference type="Proteomes" id="UP000664601"/>
    </source>
</evidence>
<feature type="domain" description="Transposase IS4-like" evidence="6">
    <location>
        <begin position="111"/>
        <end position="350"/>
    </location>
</feature>
<evidence type="ECO:0000259" key="6">
    <source>
        <dbReference type="Pfam" id="PF01609"/>
    </source>
</evidence>
<dbReference type="InterPro" id="IPR012337">
    <property type="entry name" value="RNaseH-like_sf"/>
</dbReference>
<dbReference type="Gene3D" id="3.90.350.10">
    <property type="entry name" value="Transposase Inhibitor Protein From Tn5, Chain A, domain 1"/>
    <property type="match status" value="1"/>
</dbReference>
<organism evidence="7 8">
    <name type="scientific">Candidatus Enterococcus moelleringii</name>
    <dbReference type="NCBI Taxonomy" id="2815325"/>
    <lineage>
        <taxon>Bacteria</taxon>
        <taxon>Bacillati</taxon>
        <taxon>Bacillota</taxon>
        <taxon>Bacilli</taxon>
        <taxon>Lactobacillales</taxon>
        <taxon>Enterococcaceae</taxon>
        <taxon>Enterococcus</taxon>
    </lineage>
</organism>
<accession>A0ABS3L740</accession>
<dbReference type="SUPFAM" id="SSF53098">
    <property type="entry name" value="Ribonuclease H-like"/>
    <property type="match status" value="1"/>
</dbReference>
<sequence>MKIQGDFQGFIQEAQVIYLEDIREGNPQAFTRKRKTTPLKLMLQMFSQRGHSQFSELLNFYGDQDKPLDISTVAFYNARMKYNPKAIHLMMADYLSMVYEKYDDQLAKLNGYIITAIDGSDIILPSTDENAEKYGVHATSSSVGPVMAKVSLLYDCVNKIALDTCIEPYNTSERDCAAKHLDQLKTILRQPTITTFDRGYYSMKLVDQLIENDQKFVMRMKRNDLKRYTEHLDSGDDQTFTATFDRFQTNHYRKERAFRTKLMNTTYSLRFVKIPLINSTTGKTSEELLMTNLTQAEFSLEGLKELYRLRWEIETVYNIIKNRMKLEEFSGIRERLILQDIYCCVWFYNLVMLYIIEINEENKIAQEQYKYEMRRNIGISIGIMKTYFLQSVIGETEEKRNQCIEEMGKLIIKHLVPIRPNRTSKRQTPVNKSRRSYRYTY</sequence>
<gene>
    <name evidence="7" type="ORF">JZO70_04615</name>
</gene>
<dbReference type="Pfam" id="PF01609">
    <property type="entry name" value="DDE_Tnp_1"/>
    <property type="match status" value="1"/>
</dbReference>
<evidence type="ECO:0000256" key="1">
    <source>
        <dbReference type="ARBA" id="ARBA00010075"/>
    </source>
</evidence>
<evidence type="ECO:0000256" key="5">
    <source>
        <dbReference type="SAM" id="MobiDB-lite"/>
    </source>
</evidence>
<dbReference type="InterPro" id="IPR047952">
    <property type="entry name" value="Transpos_IS4"/>
</dbReference>
<dbReference type="PANTHER" id="PTHR33258:SF1">
    <property type="entry name" value="TRANSPOSASE INSL FOR INSERTION SEQUENCE ELEMENT IS186A-RELATED"/>
    <property type="match status" value="1"/>
</dbReference>
<dbReference type="Proteomes" id="UP000664601">
    <property type="component" value="Unassembled WGS sequence"/>
</dbReference>
<evidence type="ECO:0000256" key="4">
    <source>
        <dbReference type="ARBA" id="ARBA00023172"/>
    </source>
</evidence>
<keyword evidence="4" id="KW-0233">DNA recombination</keyword>
<dbReference type="InterPro" id="IPR002559">
    <property type="entry name" value="Transposase_11"/>
</dbReference>
<keyword evidence="2" id="KW-0815">Transposition</keyword>
<dbReference type="NCBIfam" id="NF033592">
    <property type="entry name" value="transpos_IS4_1"/>
    <property type="match status" value="1"/>
</dbReference>